<feature type="domain" description="DNA ligase ATP-dependent N-terminal" evidence="3">
    <location>
        <begin position="14"/>
        <end position="188"/>
    </location>
</feature>
<dbReference type="GO" id="GO:0003677">
    <property type="term" value="F:DNA binding"/>
    <property type="evidence" value="ECO:0007669"/>
    <property type="project" value="InterPro"/>
</dbReference>
<dbReference type="GO" id="GO:0006310">
    <property type="term" value="P:DNA recombination"/>
    <property type="evidence" value="ECO:0007669"/>
    <property type="project" value="InterPro"/>
</dbReference>
<dbReference type="EMBL" id="LGRX02034769">
    <property type="protein sequence ID" value="KAK3236919.1"/>
    <property type="molecule type" value="Genomic_DNA"/>
</dbReference>
<evidence type="ECO:0000256" key="1">
    <source>
        <dbReference type="ARBA" id="ARBA00022598"/>
    </source>
</evidence>
<dbReference type="SUPFAM" id="SSF117018">
    <property type="entry name" value="ATP-dependent DNA ligase DNA-binding domain"/>
    <property type="match status" value="1"/>
</dbReference>
<evidence type="ECO:0000313" key="5">
    <source>
        <dbReference type="Proteomes" id="UP001190700"/>
    </source>
</evidence>
<proteinExistence type="predicted"/>
<dbReference type="Pfam" id="PF04675">
    <property type="entry name" value="DNA_ligase_A_N"/>
    <property type="match status" value="1"/>
</dbReference>
<comment type="caution">
    <text evidence="4">The sequence shown here is derived from an EMBL/GenBank/DDBJ whole genome shotgun (WGS) entry which is preliminary data.</text>
</comment>
<dbReference type="PANTHER" id="PTHR45997">
    <property type="entry name" value="DNA LIGASE 4"/>
    <property type="match status" value="1"/>
</dbReference>
<evidence type="ECO:0000313" key="4">
    <source>
        <dbReference type="EMBL" id="KAK3236919.1"/>
    </source>
</evidence>
<organism evidence="4 5">
    <name type="scientific">Cymbomonas tetramitiformis</name>
    <dbReference type="NCBI Taxonomy" id="36881"/>
    <lineage>
        <taxon>Eukaryota</taxon>
        <taxon>Viridiplantae</taxon>
        <taxon>Chlorophyta</taxon>
        <taxon>Pyramimonadophyceae</taxon>
        <taxon>Pyramimonadales</taxon>
        <taxon>Pyramimonadaceae</taxon>
        <taxon>Cymbomonas</taxon>
    </lineage>
</organism>
<name>A0AAE0EQT6_9CHLO</name>
<dbReference type="InterPro" id="IPR036599">
    <property type="entry name" value="DNA_ligase_N_sf"/>
</dbReference>
<sequence>MADKRLGKTVSDIPFSRLCELFEKLAEAKKDKKRKILERFRESFCPNNSDDHFQFYRLILPQFDRERAVYGLKEAALAEAITQALGIPNSSHAKKLKEWRSAGGKHAGNFSLIVEEVCQQVPGEDKGLALGEINAALDDLSKCELRTDKERVLRPLLVGLNPPQVKWLVSVIMKELKLGISEKAILYDFHKVTPRPSVTVRNNDHRDWEPESWRTGEPG</sequence>
<reference evidence="4 5" key="1">
    <citation type="journal article" date="2015" name="Genome Biol. Evol.">
        <title>Comparative Genomics of a Bacterivorous Green Alga Reveals Evolutionary Causalities and Consequences of Phago-Mixotrophic Mode of Nutrition.</title>
        <authorList>
            <person name="Burns J.A."/>
            <person name="Paasch A."/>
            <person name="Narechania A."/>
            <person name="Kim E."/>
        </authorList>
    </citation>
    <scope>NUCLEOTIDE SEQUENCE [LARGE SCALE GENOMIC DNA]</scope>
    <source>
        <strain evidence="4 5">PLY_AMNH</strain>
    </source>
</reference>
<feature type="compositionally biased region" description="Basic and acidic residues" evidence="2">
    <location>
        <begin position="202"/>
        <end position="219"/>
    </location>
</feature>
<keyword evidence="1" id="KW-0436">Ligase</keyword>
<accession>A0AAE0EQT6</accession>
<dbReference type="Gene3D" id="1.10.3260.10">
    <property type="entry name" value="DNA ligase, ATP-dependent, N-terminal domain"/>
    <property type="match status" value="1"/>
</dbReference>
<dbReference type="GO" id="GO:0032807">
    <property type="term" value="C:DNA ligase IV complex"/>
    <property type="evidence" value="ECO:0007669"/>
    <property type="project" value="TreeGrafter"/>
</dbReference>
<evidence type="ECO:0000256" key="2">
    <source>
        <dbReference type="SAM" id="MobiDB-lite"/>
    </source>
</evidence>
<dbReference type="GO" id="GO:0005524">
    <property type="term" value="F:ATP binding"/>
    <property type="evidence" value="ECO:0007669"/>
    <property type="project" value="InterPro"/>
</dbReference>
<feature type="region of interest" description="Disordered" evidence="2">
    <location>
        <begin position="198"/>
        <end position="219"/>
    </location>
</feature>
<dbReference type="AlphaFoldDB" id="A0AAE0EQT6"/>
<dbReference type="GO" id="GO:0006303">
    <property type="term" value="P:double-strand break repair via nonhomologous end joining"/>
    <property type="evidence" value="ECO:0007669"/>
    <property type="project" value="TreeGrafter"/>
</dbReference>
<dbReference type="GO" id="GO:0006297">
    <property type="term" value="P:nucleotide-excision repair, DNA gap filling"/>
    <property type="evidence" value="ECO:0007669"/>
    <property type="project" value="TreeGrafter"/>
</dbReference>
<protein>
    <recommendedName>
        <fullName evidence="3">DNA ligase ATP-dependent N-terminal domain-containing protein</fullName>
    </recommendedName>
</protein>
<evidence type="ECO:0000259" key="3">
    <source>
        <dbReference type="Pfam" id="PF04675"/>
    </source>
</evidence>
<dbReference type="InterPro" id="IPR029710">
    <property type="entry name" value="LIG4"/>
</dbReference>
<dbReference type="PANTHER" id="PTHR45997:SF1">
    <property type="entry name" value="DNA LIGASE 4"/>
    <property type="match status" value="1"/>
</dbReference>
<gene>
    <name evidence="4" type="ORF">CYMTET_52971</name>
</gene>
<dbReference type="GO" id="GO:0003910">
    <property type="term" value="F:DNA ligase (ATP) activity"/>
    <property type="evidence" value="ECO:0007669"/>
    <property type="project" value="InterPro"/>
</dbReference>
<dbReference type="Proteomes" id="UP001190700">
    <property type="component" value="Unassembled WGS sequence"/>
</dbReference>
<feature type="non-terminal residue" evidence="4">
    <location>
        <position position="219"/>
    </location>
</feature>
<dbReference type="InterPro" id="IPR012308">
    <property type="entry name" value="DNA_ligase_ATP-dep_N"/>
</dbReference>
<keyword evidence="5" id="KW-1185">Reference proteome</keyword>